<proteinExistence type="inferred from homology"/>
<evidence type="ECO:0000256" key="11">
    <source>
        <dbReference type="ARBA" id="ARBA00023136"/>
    </source>
</evidence>
<evidence type="ECO:0000256" key="3">
    <source>
        <dbReference type="ARBA" id="ARBA00011700"/>
    </source>
</evidence>
<dbReference type="InterPro" id="IPR050968">
    <property type="entry name" value="Cytochrome_c_oxidase_bac_sub4"/>
</dbReference>
<dbReference type="InParanoid" id="A0A0Q2R4A9"/>
<keyword evidence="6" id="KW-1003">Cell membrane</keyword>
<keyword evidence="8" id="KW-0249">Electron transport</keyword>
<evidence type="ECO:0000256" key="16">
    <source>
        <dbReference type="ARBA" id="ARBA00032185"/>
    </source>
</evidence>
<comment type="subcellular location">
    <subcellularLocation>
        <location evidence="1">Cell membrane</location>
        <topology evidence="1">Multi-pass membrane protein</topology>
    </subcellularLocation>
</comment>
<feature type="transmembrane region" description="Helical" evidence="17">
    <location>
        <begin position="74"/>
        <end position="96"/>
    </location>
</feature>
<keyword evidence="19" id="KW-1185">Reference proteome</keyword>
<evidence type="ECO:0000256" key="1">
    <source>
        <dbReference type="ARBA" id="ARBA00004651"/>
    </source>
</evidence>
<dbReference type="GO" id="GO:0015990">
    <property type="term" value="P:electron transport coupled proton transport"/>
    <property type="evidence" value="ECO:0007669"/>
    <property type="project" value="InterPro"/>
</dbReference>
<evidence type="ECO:0000256" key="8">
    <source>
        <dbReference type="ARBA" id="ARBA00022982"/>
    </source>
</evidence>
<evidence type="ECO:0000256" key="2">
    <source>
        <dbReference type="ARBA" id="ARBA00008079"/>
    </source>
</evidence>
<name>A0A0Q2R4A9_VIBFU</name>
<accession>A0A0Q2R4A9</accession>
<dbReference type="InterPro" id="IPR014210">
    <property type="entry name" value="Cyt_o_ubiqinol_oxidase_su4"/>
</dbReference>
<organism evidence="18 19">
    <name type="scientific">Vibrio furnissii</name>
    <dbReference type="NCBI Taxonomy" id="29494"/>
    <lineage>
        <taxon>Bacteria</taxon>
        <taxon>Pseudomonadati</taxon>
        <taxon>Pseudomonadota</taxon>
        <taxon>Gammaproteobacteria</taxon>
        <taxon>Vibrionales</taxon>
        <taxon>Vibrionaceae</taxon>
        <taxon>Vibrio</taxon>
    </lineage>
</organism>
<dbReference type="InterPro" id="IPR005171">
    <property type="entry name" value="Cyt_c_oxidase_su4_prok"/>
</dbReference>
<feature type="transmembrane region" description="Helical" evidence="17">
    <location>
        <begin position="12"/>
        <end position="30"/>
    </location>
</feature>
<dbReference type="Proteomes" id="UP000051221">
    <property type="component" value="Unassembled WGS sequence"/>
</dbReference>
<dbReference type="GO" id="GO:0009319">
    <property type="term" value="C:cytochrome o ubiquinol oxidase complex"/>
    <property type="evidence" value="ECO:0007669"/>
    <property type="project" value="TreeGrafter"/>
</dbReference>
<reference evidence="18 19" key="1">
    <citation type="submission" date="2015-08" db="EMBL/GenBank/DDBJ databases">
        <title>Antibacterial properties of a collection of Vibrionaceae strains.</title>
        <authorList>
            <person name="Giubergia S."/>
        </authorList>
    </citation>
    <scope>NUCLEOTIDE SEQUENCE [LARGE SCALE GENOMIC DNA]</scope>
    <source>
        <strain evidence="18 19">S0821</strain>
    </source>
</reference>
<evidence type="ECO:0000313" key="18">
    <source>
        <dbReference type="EMBL" id="KQH86981.1"/>
    </source>
</evidence>
<dbReference type="FunCoup" id="A0A0Q2R4A9">
    <property type="interactions" value="72"/>
</dbReference>
<evidence type="ECO:0000256" key="12">
    <source>
        <dbReference type="ARBA" id="ARBA00025694"/>
    </source>
</evidence>
<gene>
    <name evidence="18" type="ORF">AMR76_04470</name>
</gene>
<dbReference type="NCBIfam" id="TIGR02847">
    <property type="entry name" value="CyoD"/>
    <property type="match status" value="1"/>
</dbReference>
<evidence type="ECO:0000313" key="19">
    <source>
        <dbReference type="Proteomes" id="UP000051221"/>
    </source>
</evidence>
<dbReference type="GeneID" id="50537419"/>
<keyword evidence="9 17" id="KW-1133">Transmembrane helix</keyword>
<keyword evidence="10" id="KW-0560">Oxidoreductase</keyword>
<evidence type="ECO:0000256" key="15">
    <source>
        <dbReference type="ARBA" id="ARBA00031887"/>
    </source>
</evidence>
<protein>
    <recommendedName>
        <fullName evidence="4">Cytochrome bo(3) ubiquinol oxidase subunit 4</fullName>
    </recommendedName>
    <alternativeName>
        <fullName evidence="16">Cytochrome o ubiquinol oxidase subunit 4</fullName>
    </alternativeName>
    <alternativeName>
        <fullName evidence="13">Oxidase bo(3) subunit 4</fullName>
    </alternativeName>
    <alternativeName>
        <fullName evidence="14">Ubiquinol oxidase polypeptide IV</fullName>
    </alternativeName>
    <alternativeName>
        <fullName evidence="15">Ubiquinol oxidase subunit 4</fullName>
    </alternativeName>
</protein>
<feature type="transmembrane region" description="Helical" evidence="17">
    <location>
        <begin position="42"/>
        <end position="62"/>
    </location>
</feature>
<dbReference type="RefSeq" id="WP_004727370.1">
    <property type="nucleotide sequence ID" value="NZ_CABLCD010000014.1"/>
</dbReference>
<comment type="subunit">
    <text evidence="3">Heterooctamer of two A chains, two B chains, two C chains and two D chains.</text>
</comment>
<dbReference type="Pfam" id="PF03626">
    <property type="entry name" value="COX4_pro"/>
    <property type="match status" value="1"/>
</dbReference>
<dbReference type="GO" id="GO:0005886">
    <property type="term" value="C:plasma membrane"/>
    <property type="evidence" value="ECO:0007669"/>
    <property type="project" value="UniProtKB-SubCell"/>
</dbReference>
<sequence>MSNQHVDSGKSDYIKGFIASLILTIIPFYFVATQSLPEAVTFALMFGCAIVQVFVHFVYFLHMETRTEDGRWNLVSLMFTALVVLILIGGSIWIMWNLNINMMM</sequence>
<evidence type="ECO:0000256" key="10">
    <source>
        <dbReference type="ARBA" id="ARBA00023002"/>
    </source>
</evidence>
<evidence type="ECO:0000256" key="9">
    <source>
        <dbReference type="ARBA" id="ARBA00022989"/>
    </source>
</evidence>
<dbReference type="GO" id="GO:0019646">
    <property type="term" value="P:aerobic electron transport chain"/>
    <property type="evidence" value="ECO:0007669"/>
    <property type="project" value="TreeGrafter"/>
</dbReference>
<comment type="caution">
    <text evidence="18">The sequence shown here is derived from an EMBL/GenBank/DDBJ whole genome shotgun (WGS) entry which is preliminary data.</text>
</comment>
<dbReference type="PANTHER" id="PTHR36835:SF1">
    <property type="entry name" value="CYTOCHROME BO(3) UBIQUINOL OXIDASE SUBUNIT 4"/>
    <property type="match status" value="1"/>
</dbReference>
<evidence type="ECO:0000256" key="6">
    <source>
        <dbReference type="ARBA" id="ARBA00022475"/>
    </source>
</evidence>
<keyword evidence="5" id="KW-0813">Transport</keyword>
<evidence type="ECO:0000256" key="14">
    <source>
        <dbReference type="ARBA" id="ARBA00030211"/>
    </source>
</evidence>
<keyword evidence="11 17" id="KW-0472">Membrane</keyword>
<dbReference type="AlphaFoldDB" id="A0A0Q2R4A9"/>
<comment type="similarity">
    <text evidence="2">Belongs to the cytochrome c oxidase bacterial subunit 4 family.</text>
</comment>
<comment type="function">
    <text evidence="12">Cytochrome bo(3) ubiquinol terminal oxidase is the component of the aerobic respiratory chain of E.coli that predominates when cells are grown at high aeration. Has proton pump activity across the membrane in addition to electron transfer, pumping 2 protons/electron.</text>
</comment>
<keyword evidence="7 17" id="KW-0812">Transmembrane</keyword>
<dbReference type="EMBL" id="LKHS01000004">
    <property type="protein sequence ID" value="KQH86981.1"/>
    <property type="molecule type" value="Genomic_DNA"/>
</dbReference>
<dbReference type="PANTHER" id="PTHR36835">
    <property type="entry name" value="CYTOCHROME BO(3) UBIQUINOL OXIDASE SUBUNIT 4"/>
    <property type="match status" value="1"/>
</dbReference>
<evidence type="ECO:0000256" key="17">
    <source>
        <dbReference type="SAM" id="Phobius"/>
    </source>
</evidence>
<dbReference type="GO" id="GO:0009486">
    <property type="term" value="F:cytochrome bo3 ubiquinol oxidase activity"/>
    <property type="evidence" value="ECO:0007669"/>
    <property type="project" value="InterPro"/>
</dbReference>
<dbReference type="OMA" id="IVVHMVF"/>
<evidence type="ECO:0000256" key="13">
    <source>
        <dbReference type="ARBA" id="ARBA00030071"/>
    </source>
</evidence>
<evidence type="ECO:0000256" key="5">
    <source>
        <dbReference type="ARBA" id="ARBA00022448"/>
    </source>
</evidence>
<dbReference type="OrthoDB" id="2375888at2"/>
<evidence type="ECO:0000256" key="7">
    <source>
        <dbReference type="ARBA" id="ARBA00022692"/>
    </source>
</evidence>
<dbReference type="GO" id="GO:0015078">
    <property type="term" value="F:proton transmembrane transporter activity"/>
    <property type="evidence" value="ECO:0007669"/>
    <property type="project" value="TreeGrafter"/>
</dbReference>
<evidence type="ECO:0000256" key="4">
    <source>
        <dbReference type="ARBA" id="ARBA00014689"/>
    </source>
</evidence>